<dbReference type="InterPro" id="IPR016868">
    <property type="entry name" value="Phage_B3_Orf5"/>
</dbReference>
<dbReference type="InterPro" id="IPR024498">
    <property type="entry name" value="DUF2786"/>
</dbReference>
<dbReference type="InterPro" id="IPR055592">
    <property type="entry name" value="DUF7168"/>
</dbReference>
<dbReference type="Pfam" id="PF10979">
    <property type="entry name" value="DUF2786"/>
    <property type="match status" value="1"/>
</dbReference>
<dbReference type="Pfam" id="PF23771">
    <property type="entry name" value="DUF7168"/>
    <property type="match status" value="1"/>
</dbReference>
<evidence type="ECO:0000313" key="3">
    <source>
        <dbReference type="EMBL" id="MBU3843310.1"/>
    </source>
</evidence>
<reference evidence="3" key="2">
    <citation type="submission" date="2021-04" db="EMBL/GenBank/DDBJ databases">
        <authorList>
            <person name="Gilroy R."/>
        </authorList>
    </citation>
    <scope>NUCLEOTIDE SEQUENCE</scope>
    <source>
        <strain evidence="3">378</strain>
    </source>
</reference>
<name>A0A948WWZ5_9GAMM</name>
<sequence>MDLQKVTEKVAKLMALSNSNNPNEAAVALARAQKLMQEYQISMDDVTLSSINEQEQTLPTILRDRMLYTSLGQIIASSFGLEHFYRSFGRVVKSVVFIGPEERVASASYAFNILVRQAAIVKKDFVQVQRDEVSKAYSKSIFRKEIPFKDIKKTFMTSDPIYGEYLYQNLKKRIDSEVRRLTKAYLIGWLRAIREKVVEFAKTDEEVRLIEQYMTTNYPSLGTLSASRQRRFTADQMNAYRNGVSDGKNGIELFRGVNNHAEQRYALTHNS</sequence>
<gene>
    <name evidence="3" type="ORF">H9847_00325</name>
</gene>
<evidence type="ECO:0000313" key="4">
    <source>
        <dbReference type="Proteomes" id="UP000733611"/>
    </source>
</evidence>
<dbReference type="Proteomes" id="UP000733611">
    <property type="component" value="Unassembled WGS sequence"/>
</dbReference>
<evidence type="ECO:0000259" key="2">
    <source>
        <dbReference type="Pfam" id="PF23771"/>
    </source>
</evidence>
<dbReference type="EMBL" id="JAHLFE010000009">
    <property type="protein sequence ID" value="MBU3843310.1"/>
    <property type="molecule type" value="Genomic_DNA"/>
</dbReference>
<organism evidence="3 4">
    <name type="scientific">Candidatus Anaerobiospirillum pullicola</name>
    <dbReference type="NCBI Taxonomy" id="2838451"/>
    <lineage>
        <taxon>Bacteria</taxon>
        <taxon>Pseudomonadati</taxon>
        <taxon>Pseudomonadota</taxon>
        <taxon>Gammaproteobacteria</taxon>
        <taxon>Aeromonadales</taxon>
        <taxon>Succinivibrionaceae</taxon>
        <taxon>Anaerobiospirillum</taxon>
    </lineage>
</organism>
<comment type="caution">
    <text evidence="3">The sequence shown here is derived from an EMBL/GenBank/DDBJ whole genome shotgun (WGS) entry which is preliminary data.</text>
</comment>
<accession>A0A948WWZ5</accession>
<reference evidence="3" key="1">
    <citation type="journal article" date="2021" name="PeerJ">
        <title>Extensive microbial diversity within the chicken gut microbiome revealed by metagenomics and culture.</title>
        <authorList>
            <person name="Gilroy R."/>
            <person name="Ravi A."/>
            <person name="Getino M."/>
            <person name="Pursley I."/>
            <person name="Horton D.L."/>
            <person name="Alikhan N.F."/>
            <person name="Baker D."/>
            <person name="Gharbi K."/>
            <person name="Hall N."/>
            <person name="Watson M."/>
            <person name="Adriaenssens E.M."/>
            <person name="Foster-Nyarko E."/>
            <person name="Jarju S."/>
            <person name="Secka A."/>
            <person name="Antonio M."/>
            <person name="Oren A."/>
            <person name="Chaudhuri R.R."/>
            <person name="La Ragione R."/>
            <person name="Hildebrand F."/>
            <person name="Pallen M.J."/>
        </authorList>
    </citation>
    <scope>NUCLEOTIDE SEQUENCE</scope>
    <source>
        <strain evidence="3">378</strain>
    </source>
</reference>
<proteinExistence type="predicted"/>
<dbReference type="AlphaFoldDB" id="A0A948WWZ5"/>
<dbReference type="PIRSF" id="PIRSF028111">
    <property type="entry name" value="UCP028111"/>
    <property type="match status" value="1"/>
</dbReference>
<feature type="domain" description="DUF2786" evidence="1">
    <location>
        <begin position="5"/>
        <end position="43"/>
    </location>
</feature>
<feature type="domain" description="DUF7168" evidence="2">
    <location>
        <begin position="66"/>
        <end position="227"/>
    </location>
</feature>
<evidence type="ECO:0000259" key="1">
    <source>
        <dbReference type="Pfam" id="PF10979"/>
    </source>
</evidence>
<protein>
    <submittedName>
        <fullName evidence="3">DUF2786 domain-containing protein</fullName>
    </submittedName>
</protein>